<reference evidence="1 2" key="1">
    <citation type="submission" date="2021-02" db="EMBL/GenBank/DDBJ databases">
        <title>Leptospira ainlahdjerensis sp. nov., Leptospira ainazelensis sp. nov., Leptospira abararensis sp. nov. and Leptospira chreensis sp. nov., four new species isolated from water sources in Algeria.</title>
        <authorList>
            <person name="Amara Korba A."/>
            <person name="Kainiu M."/>
            <person name="Vincent A.T."/>
            <person name="Mariet J.-F."/>
            <person name="Veyrier F.J."/>
            <person name="Goarant C."/>
            <person name="Picardeau M."/>
        </authorList>
    </citation>
    <scope>NUCLEOTIDE SEQUENCE [LARGE SCALE GENOMIC DNA]</scope>
    <source>
        <strain evidence="1 2">201903070</strain>
    </source>
</reference>
<accession>A0ABS2UGU7</accession>
<organism evidence="1 2">
    <name type="scientific">Leptospira ainlahdjerensis</name>
    <dbReference type="NCBI Taxonomy" id="2810033"/>
    <lineage>
        <taxon>Bacteria</taxon>
        <taxon>Pseudomonadati</taxon>
        <taxon>Spirochaetota</taxon>
        <taxon>Spirochaetia</taxon>
        <taxon>Leptospirales</taxon>
        <taxon>Leptospiraceae</taxon>
        <taxon>Leptospira</taxon>
    </lineage>
</organism>
<protein>
    <submittedName>
        <fullName evidence="1">Uncharacterized protein</fullName>
    </submittedName>
</protein>
<comment type="caution">
    <text evidence="1">The sequence shown here is derived from an EMBL/GenBank/DDBJ whole genome shotgun (WGS) entry which is preliminary data.</text>
</comment>
<proteinExistence type="predicted"/>
<name>A0ABS2UGU7_9LEPT</name>
<gene>
    <name evidence="1" type="ORF">JWG45_20890</name>
</gene>
<evidence type="ECO:0000313" key="2">
    <source>
        <dbReference type="Proteomes" id="UP000724686"/>
    </source>
</evidence>
<dbReference type="Proteomes" id="UP000724686">
    <property type="component" value="Unassembled WGS sequence"/>
</dbReference>
<dbReference type="EMBL" id="JAFFPU010000076">
    <property type="protein sequence ID" value="MBM9579607.1"/>
    <property type="molecule type" value="Genomic_DNA"/>
</dbReference>
<evidence type="ECO:0000313" key="1">
    <source>
        <dbReference type="EMBL" id="MBM9579607.1"/>
    </source>
</evidence>
<keyword evidence="2" id="KW-1185">Reference proteome</keyword>
<sequence length="66" mass="7741">MTKNIRKIKYSKIQRILLLKQHVLASMSEDGIVKTMELKEILKQSEQTDHFVFDTFRTYTIPIGVS</sequence>
<dbReference type="RefSeq" id="WP_205281543.1">
    <property type="nucleotide sequence ID" value="NZ_JAFFPU010000076.1"/>
</dbReference>